<organism evidence="2 3">
    <name type="scientific">Chionoecetes opilio</name>
    <name type="common">Atlantic snow crab</name>
    <name type="synonym">Cancer opilio</name>
    <dbReference type="NCBI Taxonomy" id="41210"/>
    <lineage>
        <taxon>Eukaryota</taxon>
        <taxon>Metazoa</taxon>
        <taxon>Ecdysozoa</taxon>
        <taxon>Arthropoda</taxon>
        <taxon>Crustacea</taxon>
        <taxon>Multicrustacea</taxon>
        <taxon>Malacostraca</taxon>
        <taxon>Eumalacostraca</taxon>
        <taxon>Eucarida</taxon>
        <taxon>Decapoda</taxon>
        <taxon>Pleocyemata</taxon>
        <taxon>Brachyura</taxon>
        <taxon>Eubrachyura</taxon>
        <taxon>Majoidea</taxon>
        <taxon>Majidae</taxon>
        <taxon>Chionoecetes</taxon>
    </lineage>
</organism>
<feature type="compositionally biased region" description="Polar residues" evidence="1">
    <location>
        <begin position="52"/>
        <end position="64"/>
    </location>
</feature>
<gene>
    <name evidence="2" type="ORF">GWK47_006129</name>
</gene>
<proteinExistence type="predicted"/>
<comment type="caution">
    <text evidence="2">The sequence shown here is derived from an EMBL/GenBank/DDBJ whole genome shotgun (WGS) entry which is preliminary data.</text>
</comment>
<sequence length="233" mass="25289">MAPAASRLKLVAIRGALHHALESHSPHVIRHTDSKSSIQALRDTQPQDRHSLLTSTSSSGPATGCTWLQNHPQLGSQYVALVATKQLTELQNQPLALPSPTTAVLPSLSQTLLKIKFCLARLVPPATRGHSRPIITSASWYAAATSLPPTSPRTHPIPPHVRDRLHRLRLGFPCFEEIRQGDVDITCDRCQVTPLCTPTLPPEVQGNVPPQGTPPTSSAARTSRCRRRCCCGN</sequence>
<feature type="region of interest" description="Disordered" evidence="1">
    <location>
        <begin position="43"/>
        <end position="64"/>
    </location>
</feature>
<evidence type="ECO:0000313" key="3">
    <source>
        <dbReference type="Proteomes" id="UP000770661"/>
    </source>
</evidence>
<dbReference type="Proteomes" id="UP000770661">
    <property type="component" value="Unassembled WGS sequence"/>
</dbReference>
<name>A0A8J4Y601_CHIOP</name>
<dbReference type="OrthoDB" id="6373941at2759"/>
<keyword evidence="3" id="KW-1185">Reference proteome</keyword>
<dbReference type="EMBL" id="JACEEZ010010004">
    <property type="protein sequence ID" value="KAG0722123.1"/>
    <property type="molecule type" value="Genomic_DNA"/>
</dbReference>
<reference evidence="2" key="1">
    <citation type="submission" date="2020-07" db="EMBL/GenBank/DDBJ databases">
        <title>The High-quality genome of the commercially important snow crab, Chionoecetes opilio.</title>
        <authorList>
            <person name="Jeong J.-H."/>
            <person name="Ryu S."/>
        </authorList>
    </citation>
    <scope>NUCLEOTIDE SEQUENCE</scope>
    <source>
        <strain evidence="2">MADBK_172401_WGS</strain>
        <tissue evidence="2">Digestive gland</tissue>
    </source>
</reference>
<protein>
    <submittedName>
        <fullName evidence="2">Uncharacterized protein</fullName>
    </submittedName>
</protein>
<evidence type="ECO:0000256" key="1">
    <source>
        <dbReference type="SAM" id="MobiDB-lite"/>
    </source>
</evidence>
<evidence type="ECO:0000313" key="2">
    <source>
        <dbReference type="EMBL" id="KAG0722123.1"/>
    </source>
</evidence>
<dbReference type="AlphaFoldDB" id="A0A8J4Y601"/>
<accession>A0A8J4Y601</accession>